<dbReference type="Gene3D" id="3.90.1150.10">
    <property type="entry name" value="Aspartate Aminotransferase, domain 1"/>
    <property type="match status" value="1"/>
</dbReference>
<evidence type="ECO:0000256" key="6">
    <source>
        <dbReference type="RuleBase" id="RU000481"/>
    </source>
</evidence>
<evidence type="ECO:0000313" key="8">
    <source>
        <dbReference type="EMBL" id="AFM13801.1"/>
    </source>
</evidence>
<dbReference type="InterPro" id="IPR050596">
    <property type="entry name" value="AspAT/PAT-like"/>
</dbReference>
<evidence type="ECO:0000256" key="4">
    <source>
        <dbReference type="ARBA" id="ARBA00022679"/>
    </source>
</evidence>
<dbReference type="CDD" id="cd00609">
    <property type="entry name" value="AAT_like"/>
    <property type="match status" value="1"/>
</dbReference>
<keyword evidence="3 6" id="KW-0032">Aminotransferase</keyword>
<evidence type="ECO:0000256" key="2">
    <source>
        <dbReference type="ARBA" id="ARBA00007441"/>
    </source>
</evidence>
<keyword evidence="5" id="KW-0663">Pyridoxal phosphate</keyword>
<dbReference type="InterPro" id="IPR015421">
    <property type="entry name" value="PyrdxlP-dep_Trfase_major"/>
</dbReference>
<reference evidence="8 9" key="1">
    <citation type="submission" date="2012-06" db="EMBL/GenBank/DDBJ databases">
        <title>The complete chromosome of genome of Turneriella parva DSM 21527.</title>
        <authorList>
            <consortium name="US DOE Joint Genome Institute (JGI-PGF)"/>
            <person name="Lucas S."/>
            <person name="Han J."/>
            <person name="Lapidus A."/>
            <person name="Bruce D."/>
            <person name="Goodwin L."/>
            <person name="Pitluck S."/>
            <person name="Peters L."/>
            <person name="Kyrpides N."/>
            <person name="Mavromatis K."/>
            <person name="Ivanova N."/>
            <person name="Mikhailova N."/>
            <person name="Chertkov O."/>
            <person name="Detter J.C."/>
            <person name="Tapia R."/>
            <person name="Han C."/>
            <person name="Land M."/>
            <person name="Hauser L."/>
            <person name="Markowitz V."/>
            <person name="Cheng J.-F."/>
            <person name="Hugenholtz P."/>
            <person name="Woyke T."/>
            <person name="Wu D."/>
            <person name="Gronow S."/>
            <person name="Wellnitz S."/>
            <person name="Brambilla E."/>
            <person name="Klenk H.-P."/>
            <person name="Eisen J.A."/>
        </authorList>
    </citation>
    <scope>NUCLEOTIDE SEQUENCE [LARGE SCALE GENOMIC DNA]</scope>
    <source>
        <strain evidence="9">ATCC BAA-1111 / DSM 21527 / NCTC 11395 / H</strain>
    </source>
</reference>
<dbReference type="Pfam" id="PF00155">
    <property type="entry name" value="Aminotran_1_2"/>
    <property type="match status" value="1"/>
</dbReference>
<accession>I4B944</accession>
<evidence type="ECO:0000259" key="7">
    <source>
        <dbReference type="Pfam" id="PF00155"/>
    </source>
</evidence>
<keyword evidence="9" id="KW-1185">Reference proteome</keyword>
<dbReference type="Gene3D" id="3.40.640.10">
    <property type="entry name" value="Type I PLP-dependent aspartate aminotransferase-like (Major domain)"/>
    <property type="match status" value="1"/>
</dbReference>
<evidence type="ECO:0000256" key="5">
    <source>
        <dbReference type="ARBA" id="ARBA00022898"/>
    </source>
</evidence>
<dbReference type="SUPFAM" id="SSF53383">
    <property type="entry name" value="PLP-dependent transferases"/>
    <property type="match status" value="1"/>
</dbReference>
<gene>
    <name evidence="8" type="ordered locus">Turpa_3162</name>
</gene>
<dbReference type="InterPro" id="IPR004839">
    <property type="entry name" value="Aminotransferase_I/II_large"/>
</dbReference>
<comment type="similarity">
    <text evidence="2 6">Belongs to the class-I pyridoxal-phosphate-dependent aminotransferase family.</text>
</comment>
<dbReference type="STRING" id="869212.Turpa_3162"/>
<evidence type="ECO:0000256" key="3">
    <source>
        <dbReference type="ARBA" id="ARBA00022576"/>
    </source>
</evidence>
<dbReference type="InterPro" id="IPR015422">
    <property type="entry name" value="PyrdxlP-dep_Trfase_small"/>
</dbReference>
<name>I4B944_TURPD</name>
<dbReference type="KEGG" id="tpx:Turpa_3162"/>
<dbReference type="FunFam" id="3.40.640.10:FF:000033">
    <property type="entry name" value="Aspartate aminotransferase"/>
    <property type="match status" value="1"/>
</dbReference>
<dbReference type="PATRIC" id="fig|869212.3.peg.3191"/>
<feature type="domain" description="Aminotransferase class I/classII large" evidence="7">
    <location>
        <begin position="31"/>
        <end position="384"/>
    </location>
</feature>
<protein>
    <recommendedName>
        <fullName evidence="6">Aminotransferase</fullName>
        <ecNumber evidence="6">2.6.1.-</ecNumber>
    </recommendedName>
</protein>
<dbReference type="GO" id="GO:0008483">
    <property type="term" value="F:transaminase activity"/>
    <property type="evidence" value="ECO:0007669"/>
    <property type="project" value="UniProtKB-KW"/>
</dbReference>
<comment type="cofactor">
    <cofactor evidence="1 6">
        <name>pyridoxal 5'-phosphate</name>
        <dbReference type="ChEBI" id="CHEBI:597326"/>
    </cofactor>
</comment>
<dbReference type="RefSeq" id="WP_014804301.1">
    <property type="nucleotide sequence ID" value="NC_018020.1"/>
</dbReference>
<dbReference type="HOGENOM" id="CLU_017584_4_3_12"/>
<dbReference type="PROSITE" id="PS00105">
    <property type="entry name" value="AA_TRANSFER_CLASS_1"/>
    <property type="match status" value="1"/>
</dbReference>
<dbReference type="GO" id="GO:0006520">
    <property type="term" value="P:amino acid metabolic process"/>
    <property type="evidence" value="ECO:0007669"/>
    <property type="project" value="InterPro"/>
</dbReference>
<organism evidence="8 9">
    <name type="scientific">Turneriella parva (strain ATCC BAA-1111 / DSM 21527 / NCTC 11395 / H)</name>
    <name type="common">Leptospira parva</name>
    <dbReference type="NCBI Taxonomy" id="869212"/>
    <lineage>
        <taxon>Bacteria</taxon>
        <taxon>Pseudomonadati</taxon>
        <taxon>Spirochaetota</taxon>
        <taxon>Spirochaetia</taxon>
        <taxon>Leptospirales</taxon>
        <taxon>Leptospiraceae</taxon>
        <taxon>Turneriella</taxon>
    </lineage>
</organism>
<dbReference type="InterPro" id="IPR015424">
    <property type="entry name" value="PyrdxlP-dep_Trfase"/>
</dbReference>
<dbReference type="OrthoDB" id="367386at2"/>
<dbReference type="EMBL" id="CP002959">
    <property type="protein sequence ID" value="AFM13801.1"/>
    <property type="molecule type" value="Genomic_DNA"/>
</dbReference>
<dbReference type="Proteomes" id="UP000006048">
    <property type="component" value="Chromosome"/>
</dbReference>
<dbReference type="GO" id="GO:0030170">
    <property type="term" value="F:pyridoxal phosphate binding"/>
    <property type="evidence" value="ECO:0007669"/>
    <property type="project" value="InterPro"/>
</dbReference>
<dbReference type="EC" id="2.6.1.-" evidence="6"/>
<sequence>MIDWQDKLSSVVQELKPSGIRQFFDIVATRKDCISLGVGEPDFVSPQVVIDHSIQALRDGYTHYTGNAGLLSLRREVSRYLEKEYGLSYNPEKEILITVGVSQGVDLAFRAILNAGDGVLYPEPCYVSYDPMIRLAAGVPQLVHATAENDFSLKARNIAEKVDAHGARSKALFLNYPSNPTGASIGKDELLNIAKLAEEKNLIVISDEIYGELSYEEKHIPFPTLPGMKERTLLLGGFSKAFAMTGWRIGYACGDENLIKAMTKIHQYSMLCAPTLAQIAAEAALKYALGERDKMRDEYRLRRDLIVKGFNDMGLKCFMPQGAFYVFPDIRGAGRTSMDFAKELLEAQNVAVVPGTAFGASGEGFIRCSYATARREIEAALTKIAAFVKG</sequence>
<keyword evidence="4 6" id="KW-0808">Transferase</keyword>
<evidence type="ECO:0000256" key="1">
    <source>
        <dbReference type="ARBA" id="ARBA00001933"/>
    </source>
</evidence>
<proteinExistence type="inferred from homology"/>
<evidence type="ECO:0000313" key="9">
    <source>
        <dbReference type="Proteomes" id="UP000006048"/>
    </source>
</evidence>
<dbReference type="AlphaFoldDB" id="I4B944"/>
<dbReference type="InterPro" id="IPR004838">
    <property type="entry name" value="NHTrfase_class1_PyrdxlP-BS"/>
</dbReference>
<dbReference type="PANTHER" id="PTHR46383">
    <property type="entry name" value="ASPARTATE AMINOTRANSFERASE"/>
    <property type="match status" value="1"/>
</dbReference>
<dbReference type="PANTHER" id="PTHR46383:SF3">
    <property type="entry name" value="ASPARTATE AMINOTRANSFERASE-RELATED"/>
    <property type="match status" value="1"/>
</dbReference>